<comment type="caution">
    <text evidence="1">The sequence shown here is derived from an EMBL/GenBank/DDBJ whole genome shotgun (WGS) entry which is preliminary data.</text>
</comment>
<reference evidence="1 2" key="1">
    <citation type="submission" date="2015-01" db="EMBL/GenBank/DDBJ databases">
        <title>Evolution of Trichinella species and genotypes.</title>
        <authorList>
            <person name="Korhonen P.K."/>
            <person name="Edoardo P."/>
            <person name="Giuseppe L.R."/>
            <person name="Gasser R.B."/>
        </authorList>
    </citation>
    <scope>NUCLEOTIDE SEQUENCE [LARGE SCALE GENOMIC DNA]</scope>
    <source>
        <strain evidence="1">ISS120</strain>
    </source>
</reference>
<gene>
    <name evidence="1" type="ORF">T03_11912</name>
</gene>
<dbReference type="Proteomes" id="UP000054653">
    <property type="component" value="Unassembled WGS sequence"/>
</dbReference>
<proteinExistence type="predicted"/>
<evidence type="ECO:0000313" key="2">
    <source>
        <dbReference type="Proteomes" id="UP000054653"/>
    </source>
</evidence>
<protein>
    <submittedName>
        <fullName evidence="1">Uncharacterized protein</fullName>
    </submittedName>
</protein>
<name>A0A0V1CXT6_TRIBR</name>
<keyword evidence="2" id="KW-1185">Reference proteome</keyword>
<dbReference type="EMBL" id="JYDI01000075">
    <property type="protein sequence ID" value="KRY54081.1"/>
    <property type="molecule type" value="Genomic_DNA"/>
</dbReference>
<evidence type="ECO:0000313" key="1">
    <source>
        <dbReference type="EMBL" id="KRY54081.1"/>
    </source>
</evidence>
<sequence length="67" mass="7843">MDFANRHEPFFKVPCDAFSPKDLIQQVLECGVHFFMDFANRYEPFFKVPSDGISLSSANCRFLHFHL</sequence>
<organism evidence="1 2">
    <name type="scientific">Trichinella britovi</name>
    <name type="common">Parasitic roundworm</name>
    <dbReference type="NCBI Taxonomy" id="45882"/>
    <lineage>
        <taxon>Eukaryota</taxon>
        <taxon>Metazoa</taxon>
        <taxon>Ecdysozoa</taxon>
        <taxon>Nematoda</taxon>
        <taxon>Enoplea</taxon>
        <taxon>Dorylaimia</taxon>
        <taxon>Trichinellida</taxon>
        <taxon>Trichinellidae</taxon>
        <taxon>Trichinella</taxon>
    </lineage>
</organism>
<dbReference type="AlphaFoldDB" id="A0A0V1CXT6"/>
<accession>A0A0V1CXT6</accession>